<dbReference type="AlphaFoldDB" id="A0A9P6XM84"/>
<evidence type="ECO:0000256" key="1">
    <source>
        <dbReference type="SAM" id="MobiDB-lite"/>
    </source>
</evidence>
<dbReference type="Proteomes" id="UP000740926">
    <property type="component" value="Unassembled WGS sequence"/>
</dbReference>
<accession>A0A9P6XM84</accession>
<dbReference type="EMBL" id="JAANIU010020713">
    <property type="protein sequence ID" value="KAG1523575.1"/>
    <property type="molecule type" value="Genomic_DNA"/>
</dbReference>
<feature type="compositionally biased region" description="Low complexity" evidence="1">
    <location>
        <begin position="12"/>
        <end position="22"/>
    </location>
</feature>
<gene>
    <name evidence="2" type="ORF">G6F50_018597</name>
</gene>
<feature type="region of interest" description="Disordered" evidence="1">
    <location>
        <begin position="44"/>
        <end position="71"/>
    </location>
</feature>
<evidence type="ECO:0000313" key="3">
    <source>
        <dbReference type="Proteomes" id="UP000740926"/>
    </source>
</evidence>
<sequence>MPPMISTGTINAGRASMAAARSSPHENGWPPAQLCLRDCQMATPISDRPSRMPGMMPATNSLPTEGSVMVP</sequence>
<feature type="compositionally biased region" description="Polar residues" evidence="1">
    <location>
        <begin position="1"/>
        <end position="10"/>
    </location>
</feature>
<keyword evidence="3" id="KW-1185">Reference proteome</keyword>
<proteinExistence type="predicted"/>
<evidence type="ECO:0000313" key="2">
    <source>
        <dbReference type="EMBL" id="KAG1523575.1"/>
    </source>
</evidence>
<comment type="caution">
    <text evidence="2">The sequence shown here is derived from an EMBL/GenBank/DDBJ whole genome shotgun (WGS) entry which is preliminary data.</text>
</comment>
<reference evidence="2 3" key="1">
    <citation type="journal article" date="2020" name="Microb. Genom.">
        <title>Genetic diversity of clinical and environmental Mucorales isolates obtained from an investigation of mucormycosis cases among solid organ transplant recipients.</title>
        <authorList>
            <person name="Nguyen M.H."/>
            <person name="Kaul D."/>
            <person name="Muto C."/>
            <person name="Cheng S.J."/>
            <person name="Richter R.A."/>
            <person name="Bruno V.M."/>
            <person name="Liu G."/>
            <person name="Beyhan S."/>
            <person name="Sundermann A.J."/>
            <person name="Mounaud S."/>
            <person name="Pasculle A.W."/>
            <person name="Nierman W.C."/>
            <person name="Driscoll E."/>
            <person name="Cumbie R."/>
            <person name="Clancy C.J."/>
            <person name="Dupont C.L."/>
        </authorList>
    </citation>
    <scope>NUCLEOTIDE SEQUENCE [LARGE SCALE GENOMIC DNA]</scope>
    <source>
        <strain evidence="2 3">GL24</strain>
    </source>
</reference>
<protein>
    <submittedName>
        <fullName evidence="2">Uncharacterized protein</fullName>
    </submittedName>
</protein>
<name>A0A9P6XM84_9FUNG</name>
<organism evidence="2 3">
    <name type="scientific">Rhizopus delemar</name>
    <dbReference type="NCBI Taxonomy" id="936053"/>
    <lineage>
        <taxon>Eukaryota</taxon>
        <taxon>Fungi</taxon>
        <taxon>Fungi incertae sedis</taxon>
        <taxon>Mucoromycota</taxon>
        <taxon>Mucoromycotina</taxon>
        <taxon>Mucoromycetes</taxon>
        <taxon>Mucorales</taxon>
        <taxon>Mucorineae</taxon>
        <taxon>Rhizopodaceae</taxon>
        <taxon>Rhizopus</taxon>
    </lineage>
</organism>
<feature type="region of interest" description="Disordered" evidence="1">
    <location>
        <begin position="1"/>
        <end position="32"/>
    </location>
</feature>